<organism evidence="2 3">
    <name type="scientific">Fasciolopsis buskii</name>
    <dbReference type="NCBI Taxonomy" id="27845"/>
    <lineage>
        <taxon>Eukaryota</taxon>
        <taxon>Metazoa</taxon>
        <taxon>Spiralia</taxon>
        <taxon>Lophotrochozoa</taxon>
        <taxon>Platyhelminthes</taxon>
        <taxon>Trematoda</taxon>
        <taxon>Digenea</taxon>
        <taxon>Plagiorchiida</taxon>
        <taxon>Echinostomata</taxon>
        <taxon>Echinostomatoidea</taxon>
        <taxon>Fasciolidae</taxon>
        <taxon>Fasciolopsis</taxon>
    </lineage>
</organism>
<comment type="caution">
    <text evidence="2">The sequence shown here is derived from an EMBL/GenBank/DDBJ whole genome shotgun (WGS) entry which is preliminary data.</text>
</comment>
<proteinExistence type="predicted"/>
<evidence type="ECO:0000313" key="3">
    <source>
        <dbReference type="Proteomes" id="UP000728185"/>
    </source>
</evidence>
<reference evidence="2" key="1">
    <citation type="submission" date="2019-05" db="EMBL/GenBank/DDBJ databases">
        <title>Annotation for the trematode Fasciolopsis buski.</title>
        <authorList>
            <person name="Choi Y.-J."/>
        </authorList>
    </citation>
    <scope>NUCLEOTIDE SEQUENCE</scope>
    <source>
        <strain evidence="2">HT</strain>
        <tissue evidence="2">Whole worm</tissue>
    </source>
</reference>
<evidence type="ECO:0000313" key="2">
    <source>
        <dbReference type="EMBL" id="KAA0200772.1"/>
    </source>
</evidence>
<gene>
    <name evidence="2" type="ORF">FBUS_00911</name>
</gene>
<dbReference type="Proteomes" id="UP000728185">
    <property type="component" value="Unassembled WGS sequence"/>
</dbReference>
<dbReference type="EMBL" id="LUCM01000299">
    <property type="protein sequence ID" value="KAA0200772.1"/>
    <property type="molecule type" value="Genomic_DNA"/>
</dbReference>
<keyword evidence="3" id="KW-1185">Reference proteome</keyword>
<dbReference type="AlphaFoldDB" id="A0A8E0S9Y2"/>
<sequence length="182" mass="20008">MTPVSLAVGLIRWADAASSTRLSRTLSSSDSLDECNEARPPGSIDRRPEGPAGTVSDSVENGDTKSDSHRTRLNCEGLAASTAPTSQTYLDDRATTRYLHRQAMHCLRQYFMLLVRSPSVLCRLSAKQLDELLDSDFVQAPECEILAALLCWAEVRLENERGHGHLGDRRKSTGTNPLIGRL</sequence>
<accession>A0A8E0S9Y2</accession>
<dbReference type="OrthoDB" id="2347980at2759"/>
<feature type="region of interest" description="Disordered" evidence="1">
    <location>
        <begin position="25"/>
        <end position="70"/>
    </location>
</feature>
<evidence type="ECO:0000256" key="1">
    <source>
        <dbReference type="SAM" id="MobiDB-lite"/>
    </source>
</evidence>
<evidence type="ECO:0008006" key="4">
    <source>
        <dbReference type="Google" id="ProtNLM"/>
    </source>
</evidence>
<name>A0A8E0S9Y2_9TREM</name>
<feature type="region of interest" description="Disordered" evidence="1">
    <location>
        <begin position="163"/>
        <end position="182"/>
    </location>
</feature>
<protein>
    <recommendedName>
        <fullName evidence="4">BACK domain-containing protein</fullName>
    </recommendedName>
</protein>